<name>A0AAN9S2F1_PSOTE</name>
<evidence type="ECO:0000313" key="3">
    <source>
        <dbReference type="Proteomes" id="UP001386955"/>
    </source>
</evidence>
<organism evidence="2 3">
    <name type="scientific">Psophocarpus tetragonolobus</name>
    <name type="common">Winged bean</name>
    <name type="synonym">Dolichos tetragonolobus</name>
    <dbReference type="NCBI Taxonomy" id="3891"/>
    <lineage>
        <taxon>Eukaryota</taxon>
        <taxon>Viridiplantae</taxon>
        <taxon>Streptophyta</taxon>
        <taxon>Embryophyta</taxon>
        <taxon>Tracheophyta</taxon>
        <taxon>Spermatophyta</taxon>
        <taxon>Magnoliopsida</taxon>
        <taxon>eudicotyledons</taxon>
        <taxon>Gunneridae</taxon>
        <taxon>Pentapetalae</taxon>
        <taxon>rosids</taxon>
        <taxon>fabids</taxon>
        <taxon>Fabales</taxon>
        <taxon>Fabaceae</taxon>
        <taxon>Papilionoideae</taxon>
        <taxon>50 kb inversion clade</taxon>
        <taxon>NPAAA clade</taxon>
        <taxon>indigoferoid/millettioid clade</taxon>
        <taxon>Phaseoleae</taxon>
        <taxon>Psophocarpus</taxon>
    </lineage>
</organism>
<protein>
    <submittedName>
        <fullName evidence="2">Uncharacterized protein</fullName>
    </submittedName>
</protein>
<feature type="compositionally biased region" description="Basic and acidic residues" evidence="1">
    <location>
        <begin position="1"/>
        <end position="11"/>
    </location>
</feature>
<evidence type="ECO:0000256" key="1">
    <source>
        <dbReference type="SAM" id="MobiDB-lite"/>
    </source>
</evidence>
<dbReference type="PANTHER" id="PTHR14614:SF132">
    <property type="entry name" value="PROTEIN-LYSINE METHYLTRANSFERASE C42C1.13"/>
    <property type="match status" value="1"/>
</dbReference>
<dbReference type="PANTHER" id="PTHR14614">
    <property type="entry name" value="HEPATOCELLULAR CARCINOMA-ASSOCIATED ANTIGEN"/>
    <property type="match status" value="1"/>
</dbReference>
<dbReference type="EMBL" id="JAYMYS010000007">
    <property type="protein sequence ID" value="KAK7386529.1"/>
    <property type="molecule type" value="Genomic_DNA"/>
</dbReference>
<keyword evidence="3" id="KW-1185">Reference proteome</keyword>
<dbReference type="Pfam" id="PF10294">
    <property type="entry name" value="Methyltransf_16"/>
    <property type="match status" value="1"/>
</dbReference>
<dbReference type="AlphaFoldDB" id="A0AAN9S2F1"/>
<proteinExistence type="predicted"/>
<dbReference type="InterPro" id="IPR029063">
    <property type="entry name" value="SAM-dependent_MTases_sf"/>
</dbReference>
<sequence>MIYESQDKYDQLHQTTFSKEEPGNGLNRRHQFSFRSPMNSVFRGLTSCKVRTMIVNNGVFKTHRFAEYDKWLHHCQRGKKDKIENCGANINRERNIPYGAEAAESEVKTVGKMSSGEDDIINPFTMLLIDDDNAKPSVSATLREGAPNIHTHHLPSIQSTLLIRQLPSEGLSFQLWPAATTLVSLLDRHRSHPASSPLSAALHGRRRILELGSGTGIVGIVAAATLSCHVTITDLPHVVPNLQFNADANASLTGGEVTVAPLRWGHADDVEAIGRDFDLILASDVVYHDHLYEPLLETLRLMMLGKGEKEKMVFVMAHLRRWKKESAFFKKAKKHFTVHVLHTDTPSHGSRIGVVVYRFIRKP</sequence>
<gene>
    <name evidence="2" type="ORF">VNO78_26823</name>
</gene>
<accession>A0AAN9S2F1</accession>
<evidence type="ECO:0000313" key="2">
    <source>
        <dbReference type="EMBL" id="KAK7386529.1"/>
    </source>
</evidence>
<comment type="caution">
    <text evidence="2">The sequence shown here is derived from an EMBL/GenBank/DDBJ whole genome shotgun (WGS) entry which is preliminary data.</text>
</comment>
<dbReference type="Gene3D" id="3.40.50.150">
    <property type="entry name" value="Vaccinia Virus protein VP39"/>
    <property type="match status" value="1"/>
</dbReference>
<dbReference type="CDD" id="cd02440">
    <property type="entry name" value="AdoMet_MTases"/>
    <property type="match status" value="1"/>
</dbReference>
<feature type="region of interest" description="Disordered" evidence="1">
    <location>
        <begin position="1"/>
        <end position="26"/>
    </location>
</feature>
<dbReference type="InterPro" id="IPR019410">
    <property type="entry name" value="Methyltransf_16"/>
</dbReference>
<reference evidence="2 3" key="1">
    <citation type="submission" date="2024-01" db="EMBL/GenBank/DDBJ databases">
        <title>The genomes of 5 underutilized Papilionoideae crops provide insights into root nodulation and disease resistanc.</title>
        <authorList>
            <person name="Jiang F."/>
        </authorList>
    </citation>
    <scope>NUCLEOTIDE SEQUENCE [LARGE SCALE GENOMIC DNA]</scope>
    <source>
        <strain evidence="2">DUOXIRENSHENG_FW03</strain>
        <tissue evidence="2">Leaves</tissue>
    </source>
</reference>
<dbReference type="Proteomes" id="UP001386955">
    <property type="component" value="Unassembled WGS sequence"/>
</dbReference>
<dbReference type="SUPFAM" id="SSF53335">
    <property type="entry name" value="S-adenosyl-L-methionine-dependent methyltransferases"/>
    <property type="match status" value="1"/>
</dbReference>